<keyword evidence="4" id="KW-1185">Reference proteome</keyword>
<accession>A0A316UWT0</accession>
<dbReference type="PANTHER" id="PTHR47795">
    <property type="entry name" value="UBIQUITIN AND WLM DOMAIN-CONTAINING METALLOPROTEASE SPCC1442.07C"/>
    <property type="match status" value="1"/>
</dbReference>
<feature type="compositionally biased region" description="Polar residues" evidence="1">
    <location>
        <begin position="7"/>
        <end position="20"/>
    </location>
</feature>
<gene>
    <name evidence="3" type="ORF">BDZ90DRAFT_230592</name>
</gene>
<organism evidence="3 4">
    <name type="scientific">Jaminaea rosea</name>
    <dbReference type="NCBI Taxonomy" id="1569628"/>
    <lineage>
        <taxon>Eukaryota</taxon>
        <taxon>Fungi</taxon>
        <taxon>Dikarya</taxon>
        <taxon>Basidiomycota</taxon>
        <taxon>Ustilaginomycotina</taxon>
        <taxon>Exobasidiomycetes</taxon>
        <taxon>Microstromatales</taxon>
        <taxon>Microstromatales incertae sedis</taxon>
        <taxon>Jaminaea</taxon>
    </lineage>
</organism>
<dbReference type="OrthoDB" id="49605at2759"/>
<dbReference type="PROSITE" id="PS51397">
    <property type="entry name" value="WLM"/>
    <property type="match status" value="1"/>
</dbReference>
<sequence length="231" mass="25215">MLRGTRPRSTGVGSTSSTNPFLSLAPHRSLSSSHPLHSRVIAYLTRLTQDEGVIHVCHLHNYTIGHLTELLPWENPELLGLNENKGQTIRLRIRTDDAEGFRDYKTTRQVLLHELAHIDVSGHPVEFKELNSKLNAELAAWEKNREQGTHSLVEGEMYAPAPQAGSSNSGGGSYVLGGGAAGDLTAGPASSDERRRAILDATLRRIAKVEEEIEAGCGSHQKTHQHQPSQA</sequence>
<protein>
    <submittedName>
        <fullName evidence="3">WLM-domain-containing protein</fullName>
    </submittedName>
</protein>
<dbReference type="Proteomes" id="UP000245884">
    <property type="component" value="Unassembled WGS sequence"/>
</dbReference>
<dbReference type="GeneID" id="37027353"/>
<name>A0A316UWT0_9BASI</name>
<evidence type="ECO:0000256" key="1">
    <source>
        <dbReference type="SAM" id="MobiDB-lite"/>
    </source>
</evidence>
<proteinExistence type="predicted"/>
<evidence type="ECO:0000313" key="4">
    <source>
        <dbReference type="Proteomes" id="UP000245884"/>
    </source>
</evidence>
<dbReference type="AlphaFoldDB" id="A0A316UWT0"/>
<dbReference type="GO" id="GO:0070628">
    <property type="term" value="F:proteasome binding"/>
    <property type="evidence" value="ECO:0007669"/>
    <property type="project" value="TreeGrafter"/>
</dbReference>
<dbReference type="PANTHER" id="PTHR47795:SF1">
    <property type="entry name" value="DNA-DEPENDENT METALLOPROTEASE WSS1 HOMOLOG 2"/>
    <property type="match status" value="1"/>
</dbReference>
<dbReference type="RefSeq" id="XP_025364351.1">
    <property type="nucleotide sequence ID" value="XM_025505530.1"/>
</dbReference>
<evidence type="ECO:0000313" key="3">
    <source>
        <dbReference type="EMBL" id="PWN29739.1"/>
    </source>
</evidence>
<feature type="region of interest" description="Disordered" evidence="1">
    <location>
        <begin position="1"/>
        <end position="20"/>
    </location>
</feature>
<dbReference type="InterPro" id="IPR013536">
    <property type="entry name" value="WLM_dom"/>
</dbReference>
<dbReference type="STRING" id="1569628.A0A316UWT0"/>
<evidence type="ECO:0000259" key="2">
    <source>
        <dbReference type="PROSITE" id="PS51397"/>
    </source>
</evidence>
<reference evidence="3 4" key="1">
    <citation type="journal article" date="2018" name="Mol. Biol. Evol.">
        <title>Broad Genomic Sampling Reveals a Smut Pathogenic Ancestry of the Fungal Clade Ustilaginomycotina.</title>
        <authorList>
            <person name="Kijpornyongpan T."/>
            <person name="Mondo S.J."/>
            <person name="Barry K."/>
            <person name="Sandor L."/>
            <person name="Lee J."/>
            <person name="Lipzen A."/>
            <person name="Pangilinan J."/>
            <person name="LaButti K."/>
            <person name="Hainaut M."/>
            <person name="Henrissat B."/>
            <person name="Grigoriev I.V."/>
            <person name="Spatafora J.W."/>
            <person name="Aime M.C."/>
        </authorList>
    </citation>
    <scope>NUCLEOTIDE SEQUENCE [LARGE SCALE GENOMIC DNA]</scope>
    <source>
        <strain evidence="3 4">MCA 5214</strain>
    </source>
</reference>
<dbReference type="Pfam" id="PF08325">
    <property type="entry name" value="WLM"/>
    <property type="match status" value="1"/>
</dbReference>
<dbReference type="EMBL" id="KZ819663">
    <property type="protein sequence ID" value="PWN29739.1"/>
    <property type="molecule type" value="Genomic_DNA"/>
</dbReference>
<feature type="domain" description="WLM" evidence="2">
    <location>
        <begin position="13"/>
        <end position="207"/>
    </location>
</feature>